<evidence type="ECO:0000313" key="4">
    <source>
        <dbReference type="Proteomes" id="UP000272010"/>
    </source>
</evidence>
<organism evidence="1 3">
    <name type="scientific">Paracoccus yeei</name>
    <dbReference type="NCBI Taxonomy" id="147645"/>
    <lineage>
        <taxon>Bacteria</taxon>
        <taxon>Pseudomonadati</taxon>
        <taxon>Pseudomonadota</taxon>
        <taxon>Alphaproteobacteria</taxon>
        <taxon>Rhodobacterales</taxon>
        <taxon>Paracoccaceae</taxon>
        <taxon>Paracoccus</taxon>
    </lineage>
</organism>
<reference evidence="1" key="2">
    <citation type="submission" date="2017-12" db="EMBL/GenBank/DDBJ databases">
        <title>FDA dAtabase for Regulatory Grade micrObial Sequences (FDA-ARGOS): Supporting development and validation of Infectious Disease Dx tests.</title>
        <authorList>
            <person name="Campos J."/>
            <person name="Goldberg B."/>
            <person name="Tallon L."/>
            <person name="Sadzewicz L."/>
            <person name="Sengamalay N."/>
            <person name="Ott S."/>
            <person name="Godinez A."/>
            <person name="Nagaraj S."/>
            <person name="Vyas G."/>
            <person name="Aluvathingal J."/>
            <person name="Nadendla S."/>
            <person name="Geyer C."/>
            <person name="Nandy P."/>
            <person name="Hobson J."/>
            <person name="Sichtig H."/>
        </authorList>
    </citation>
    <scope>NUCLEOTIDE SEQUENCE</scope>
    <source>
        <strain evidence="1">FDAARGOS_252</strain>
    </source>
</reference>
<evidence type="ECO:0000313" key="1">
    <source>
        <dbReference type="EMBL" id="ARC37985.1"/>
    </source>
</evidence>
<dbReference type="EMBL" id="CP020442">
    <property type="protein sequence ID" value="ARC37985.1"/>
    <property type="molecule type" value="Genomic_DNA"/>
</dbReference>
<evidence type="ECO:0008006" key="5">
    <source>
        <dbReference type="Google" id="ProtNLM"/>
    </source>
</evidence>
<keyword evidence="3" id="KW-1185">Reference proteome</keyword>
<evidence type="ECO:0000313" key="2">
    <source>
        <dbReference type="EMBL" id="AYF00477.1"/>
    </source>
</evidence>
<proteinExistence type="predicted"/>
<reference evidence="3" key="1">
    <citation type="submission" date="2017-03" db="EMBL/GenBank/DDBJ databases">
        <title>FDA dAtabase for Regulatory Grade micrObial Sequences (FDA-ARGOS): Supporting development and validation of Infectious Disease Dx tests.</title>
        <authorList>
            <person name="Minogue T."/>
            <person name="Wolcott M."/>
            <person name="Wasieloski L."/>
            <person name="Aguilar W."/>
            <person name="Moore D."/>
            <person name="Tallon L."/>
            <person name="Sadzewicz L."/>
            <person name="Sengamalay N."/>
            <person name="Ott S."/>
            <person name="Godinez A."/>
            <person name="Nagaraj S."/>
            <person name="Nadendla S."/>
            <person name="Geyer C."/>
            <person name="Sichtig H."/>
        </authorList>
    </citation>
    <scope>NUCLEOTIDE SEQUENCE [LARGE SCALE GENOMIC DNA]</scope>
    <source>
        <strain evidence="3">FDAARGOS_252</strain>
    </source>
</reference>
<dbReference type="AlphaFoldDB" id="A0A1V0GVR9"/>
<dbReference type="EMBL" id="CP031078">
    <property type="protein sequence ID" value="AYF00477.1"/>
    <property type="molecule type" value="Genomic_DNA"/>
</dbReference>
<accession>A0A1V0GVR9</accession>
<protein>
    <recommendedName>
        <fullName evidence="5">LamG domain-containing protein</fullName>
    </recommendedName>
</protein>
<dbReference type="Proteomes" id="UP000191257">
    <property type="component" value="Chromosome"/>
</dbReference>
<dbReference type="Proteomes" id="UP000272010">
    <property type="component" value="Chromosome"/>
</dbReference>
<dbReference type="STRING" id="147645.A6J80_17945"/>
<evidence type="ECO:0000313" key="3">
    <source>
        <dbReference type="Proteomes" id="UP000191257"/>
    </source>
</evidence>
<dbReference type="RefSeq" id="WP_080622431.1">
    <property type="nucleotide sequence ID" value="NZ_CAWMZI010000001.1"/>
</dbReference>
<gene>
    <name evidence="1" type="ORF">A6J80_17945</name>
    <name evidence="2" type="ORF">PY32053_00802</name>
</gene>
<reference evidence="2" key="3">
    <citation type="journal article" date="2018" name="Front. Microbiol.">
        <title>Genome Structure of the Opportunistic Pathogen Paracoccus yeei (Alphaproteobacteria) and Identification of Putative Virulence Factors.</title>
        <authorList>
            <person name="Lasek R."/>
            <person name="Szuplewska M."/>
            <person name="Mitura M."/>
            <person name="Decewicz P."/>
            <person name="Chmielowska C."/>
            <person name="Pawlot A."/>
            <person name="Sentkowska D."/>
            <person name="Czarnecki J."/>
            <person name="Bartosik D."/>
        </authorList>
    </citation>
    <scope>NUCLEOTIDE SEQUENCE</scope>
    <source>
        <strain evidence="2">CCUG 32053</strain>
    </source>
</reference>
<dbReference type="KEGG" id="pye:A6J80_17945"/>
<dbReference type="Gene3D" id="2.60.120.200">
    <property type="match status" value="1"/>
</dbReference>
<sequence length="284" mass="30192">MAYIQILPVDGTGEKIYPDAAMDAGTRGLIDTIDPWSWGGTTPAQGAALALGAGPRNYPLAEDGWIEDAAAAGVAGLTYNRGAVRFAAANDYLRLPRGFKIVPADTHFGHIFWLQNAMFPGQADNSNNNILADISGGNSKNLALSMTYASGAITSCRIESRRHNNLAVPTAWRAALFDGTLHQFGLEVTVSADATTMTYGFYLDGALIGTLTANITNPYIAAGETDYVCFGRHHINVGSGIYGRLWRAIFEDLTISGARPMSETVALDHSLNRARIAALAAVAP</sequence>
<name>A0A1V0GVR9_9RHOB</name>
<reference evidence="4" key="4">
    <citation type="submission" date="2018-07" db="EMBL/GenBank/DDBJ databases">
        <title>Genome Structure of the Opportunistic Pathogen Paracoccus yeei (Alphaproteobacteria) and Identification of Putative Virulence Factors.</title>
        <authorList>
            <person name="Lasek R."/>
            <person name="Szuplewska M."/>
            <person name="Mitura M."/>
            <person name="Decewicz P."/>
            <person name="Chmielowska C."/>
            <person name="Pawlot A."/>
            <person name="Sentkowska D."/>
            <person name="Czarnecki J."/>
            <person name="Bartosik D."/>
        </authorList>
    </citation>
    <scope>NUCLEOTIDE SEQUENCE [LARGE SCALE GENOMIC DNA]</scope>
    <source>
        <strain evidence="4">CCUG 32053</strain>
    </source>
</reference>